<dbReference type="OrthoDB" id="5242236at2"/>
<evidence type="ECO:0000259" key="6">
    <source>
        <dbReference type="Pfam" id="PF04234"/>
    </source>
</evidence>
<keyword evidence="3" id="KW-0732">Signal</keyword>
<dbReference type="PANTHER" id="PTHR34820">
    <property type="entry name" value="INNER MEMBRANE PROTEIN YEBZ"/>
    <property type="match status" value="1"/>
</dbReference>
<dbReference type="InterPro" id="IPR032694">
    <property type="entry name" value="CopC/D"/>
</dbReference>
<dbReference type="GO" id="GO:0005507">
    <property type="term" value="F:copper ion binding"/>
    <property type="evidence" value="ECO:0007669"/>
    <property type="project" value="InterPro"/>
</dbReference>
<evidence type="ECO:0000256" key="4">
    <source>
        <dbReference type="ARBA" id="ARBA00023008"/>
    </source>
</evidence>
<evidence type="ECO:0000313" key="8">
    <source>
        <dbReference type="Proteomes" id="UP000282515"/>
    </source>
</evidence>
<protein>
    <submittedName>
        <fullName evidence="7">Copper resistance protein CopC</fullName>
    </submittedName>
</protein>
<keyword evidence="5" id="KW-0472">Membrane</keyword>
<keyword evidence="5" id="KW-1133">Transmembrane helix</keyword>
<keyword evidence="2" id="KW-0479">Metal-binding</keyword>
<dbReference type="GO" id="GO:0042597">
    <property type="term" value="C:periplasmic space"/>
    <property type="evidence" value="ECO:0007669"/>
    <property type="project" value="InterPro"/>
</dbReference>
<keyword evidence="5" id="KW-0812">Transmembrane</keyword>
<dbReference type="SUPFAM" id="SSF81296">
    <property type="entry name" value="E set domains"/>
    <property type="match status" value="1"/>
</dbReference>
<keyword evidence="4" id="KW-0186">Copper</keyword>
<proteinExistence type="predicted"/>
<dbReference type="GO" id="GO:0030313">
    <property type="term" value="C:cell envelope"/>
    <property type="evidence" value="ECO:0007669"/>
    <property type="project" value="UniProtKB-SubCell"/>
</dbReference>
<dbReference type="Proteomes" id="UP000282515">
    <property type="component" value="Unassembled WGS sequence"/>
</dbReference>
<dbReference type="AlphaFoldDB" id="A0A3L8PJS3"/>
<feature type="transmembrane region" description="Helical" evidence="5">
    <location>
        <begin position="202"/>
        <end position="220"/>
    </location>
</feature>
<evidence type="ECO:0000256" key="3">
    <source>
        <dbReference type="ARBA" id="ARBA00022729"/>
    </source>
</evidence>
<dbReference type="PANTHER" id="PTHR34820:SF4">
    <property type="entry name" value="INNER MEMBRANE PROTEIN YEBZ"/>
    <property type="match status" value="1"/>
</dbReference>
<evidence type="ECO:0000256" key="1">
    <source>
        <dbReference type="ARBA" id="ARBA00004196"/>
    </source>
</evidence>
<organism evidence="7 8">
    <name type="scientific">Aeromicrobium phragmitis</name>
    <dbReference type="NCBI Taxonomy" id="2478914"/>
    <lineage>
        <taxon>Bacteria</taxon>
        <taxon>Bacillati</taxon>
        <taxon>Actinomycetota</taxon>
        <taxon>Actinomycetes</taxon>
        <taxon>Propionibacteriales</taxon>
        <taxon>Nocardioidaceae</taxon>
        <taxon>Aeromicrobium</taxon>
    </lineage>
</organism>
<accession>A0A3L8PJS3</accession>
<dbReference type="InterPro" id="IPR014755">
    <property type="entry name" value="Cu-Rt/internalin_Ig-like"/>
</dbReference>
<feature type="domain" description="CopC" evidence="6">
    <location>
        <begin position="84"/>
        <end position="178"/>
    </location>
</feature>
<name>A0A3L8PJS3_9ACTN</name>
<dbReference type="GO" id="GO:0005886">
    <property type="term" value="C:plasma membrane"/>
    <property type="evidence" value="ECO:0007669"/>
    <property type="project" value="TreeGrafter"/>
</dbReference>
<dbReference type="InterPro" id="IPR014756">
    <property type="entry name" value="Ig_E-set"/>
</dbReference>
<keyword evidence="8" id="KW-1185">Reference proteome</keyword>
<sequence length="232" mass="23904">MVVVRPPALVAGDVLAGLLQLSLLIHAFTVSRAAAEAKGLAGILETSPSSSLGVVMSAACRRLLSVLAIASTMVLLIAPGANAHAGLVGVDPEDGSQLEALPSQVTFTFNEDMREPAFASVVVDGRPVSLPAGDPTIDGENVIVDLAGVTTEGRDWTVSYRVVSADGHTVEGSTNFTIPSAEVNDDPIAADSEEDGGVWSSPWLWVAIVLVLAVAAMLLVRGRRAPSSRDAA</sequence>
<dbReference type="Gene3D" id="2.60.40.1220">
    <property type="match status" value="1"/>
</dbReference>
<dbReference type="Pfam" id="PF04234">
    <property type="entry name" value="CopC"/>
    <property type="match status" value="1"/>
</dbReference>
<gene>
    <name evidence="7" type="ORF">D9V41_10660</name>
</gene>
<dbReference type="EMBL" id="RDBF01000007">
    <property type="protein sequence ID" value="RLV55541.1"/>
    <property type="molecule type" value="Genomic_DNA"/>
</dbReference>
<evidence type="ECO:0000313" key="7">
    <source>
        <dbReference type="EMBL" id="RLV55541.1"/>
    </source>
</evidence>
<evidence type="ECO:0000256" key="2">
    <source>
        <dbReference type="ARBA" id="ARBA00022723"/>
    </source>
</evidence>
<comment type="subcellular location">
    <subcellularLocation>
        <location evidence="1">Cell envelope</location>
    </subcellularLocation>
</comment>
<dbReference type="GO" id="GO:0006825">
    <property type="term" value="P:copper ion transport"/>
    <property type="evidence" value="ECO:0007669"/>
    <property type="project" value="InterPro"/>
</dbReference>
<dbReference type="InterPro" id="IPR007348">
    <property type="entry name" value="CopC_dom"/>
</dbReference>
<dbReference type="GO" id="GO:0046688">
    <property type="term" value="P:response to copper ion"/>
    <property type="evidence" value="ECO:0007669"/>
    <property type="project" value="InterPro"/>
</dbReference>
<comment type="caution">
    <text evidence="7">The sequence shown here is derived from an EMBL/GenBank/DDBJ whole genome shotgun (WGS) entry which is preliminary data.</text>
</comment>
<reference evidence="7 8" key="1">
    <citation type="submission" date="2018-10" db="EMBL/GenBank/DDBJ databases">
        <title>Aeromicrobium sp. 9W16Y-2 whole genome shotgun sequence.</title>
        <authorList>
            <person name="Li F."/>
        </authorList>
    </citation>
    <scope>NUCLEOTIDE SEQUENCE [LARGE SCALE GENOMIC DNA]</scope>
    <source>
        <strain evidence="7 8">9W16Y-2</strain>
    </source>
</reference>
<evidence type="ECO:0000256" key="5">
    <source>
        <dbReference type="SAM" id="Phobius"/>
    </source>
</evidence>